<dbReference type="AlphaFoldDB" id="A0A9W9ZBD4"/>
<comment type="caution">
    <text evidence="1">The sequence shown here is derived from an EMBL/GenBank/DDBJ whole genome shotgun (WGS) entry which is preliminary data.</text>
</comment>
<name>A0A9W9ZBD4_9CNID</name>
<accession>A0A9W9ZBD4</accession>
<proteinExistence type="predicted"/>
<dbReference type="PANTHER" id="PTHR46549:SF1">
    <property type="entry name" value="MACPF DOMAIN-CONTAINING PROTEIN"/>
    <property type="match status" value="1"/>
</dbReference>
<dbReference type="Proteomes" id="UP001163046">
    <property type="component" value="Unassembled WGS sequence"/>
</dbReference>
<organism evidence="1 2">
    <name type="scientific">Desmophyllum pertusum</name>
    <dbReference type="NCBI Taxonomy" id="174260"/>
    <lineage>
        <taxon>Eukaryota</taxon>
        <taxon>Metazoa</taxon>
        <taxon>Cnidaria</taxon>
        <taxon>Anthozoa</taxon>
        <taxon>Hexacorallia</taxon>
        <taxon>Scleractinia</taxon>
        <taxon>Caryophylliina</taxon>
        <taxon>Caryophylliidae</taxon>
        <taxon>Desmophyllum</taxon>
    </lineage>
</organism>
<keyword evidence="2" id="KW-1185">Reference proteome</keyword>
<evidence type="ECO:0000313" key="2">
    <source>
        <dbReference type="Proteomes" id="UP001163046"/>
    </source>
</evidence>
<protein>
    <submittedName>
        <fullName evidence="1">Uncharacterized protein</fullName>
    </submittedName>
</protein>
<sequence length="91" mass="10826">MARVEWPAREIFTLDEVIGYLPCNVKWSNAMRFDPSEREGKCLHFTLVYQRKLRSSFLSVVPNDKNTWYYVQISSHGVAFYKSQKLMVFDR</sequence>
<dbReference type="PANTHER" id="PTHR46549">
    <property type="entry name" value="MACPF DOMAIN-CONTAINING PROTEIN"/>
    <property type="match status" value="1"/>
</dbReference>
<gene>
    <name evidence="1" type="ORF">OS493_021901</name>
</gene>
<evidence type="ECO:0000313" key="1">
    <source>
        <dbReference type="EMBL" id="KAJ7378601.1"/>
    </source>
</evidence>
<reference evidence="1" key="1">
    <citation type="submission" date="2023-01" db="EMBL/GenBank/DDBJ databases">
        <title>Genome assembly of the deep-sea coral Lophelia pertusa.</title>
        <authorList>
            <person name="Herrera S."/>
            <person name="Cordes E."/>
        </authorList>
    </citation>
    <scope>NUCLEOTIDE SEQUENCE</scope>
    <source>
        <strain evidence="1">USNM1676648</strain>
        <tissue evidence="1">Polyp</tissue>
    </source>
</reference>
<dbReference type="EMBL" id="MU826364">
    <property type="protein sequence ID" value="KAJ7378601.1"/>
    <property type="molecule type" value="Genomic_DNA"/>
</dbReference>